<evidence type="ECO:0000313" key="2">
    <source>
        <dbReference type="EMBL" id="GLR15338.1"/>
    </source>
</evidence>
<feature type="domain" description="HTH cro/C1-type" evidence="1">
    <location>
        <begin position="11"/>
        <end position="65"/>
    </location>
</feature>
<dbReference type="RefSeq" id="WP_284198406.1">
    <property type="nucleotide sequence ID" value="NZ_BSOG01000008.1"/>
</dbReference>
<comment type="caution">
    <text evidence="2">The sequence shown here is derived from an EMBL/GenBank/DDBJ whole genome shotgun (WGS) entry which is preliminary data.</text>
</comment>
<evidence type="ECO:0000259" key="1">
    <source>
        <dbReference type="Pfam" id="PF13443"/>
    </source>
</evidence>
<keyword evidence="3" id="KW-1185">Reference proteome</keyword>
<dbReference type="Proteomes" id="UP001156706">
    <property type="component" value="Unassembled WGS sequence"/>
</dbReference>
<organism evidence="2 3">
    <name type="scientific">Chitinimonas prasina</name>
    <dbReference type="NCBI Taxonomy" id="1434937"/>
    <lineage>
        <taxon>Bacteria</taxon>
        <taxon>Pseudomonadati</taxon>
        <taxon>Pseudomonadota</taxon>
        <taxon>Betaproteobacteria</taxon>
        <taxon>Neisseriales</taxon>
        <taxon>Chitinibacteraceae</taxon>
        <taxon>Chitinimonas</taxon>
    </lineage>
</organism>
<gene>
    <name evidence="2" type="ORF">GCM10007907_41280</name>
</gene>
<dbReference type="InterPro" id="IPR010982">
    <property type="entry name" value="Lambda_DNA-bd_dom_sf"/>
</dbReference>
<evidence type="ECO:0000313" key="3">
    <source>
        <dbReference type="Proteomes" id="UP001156706"/>
    </source>
</evidence>
<dbReference type="EMBL" id="BSOG01000008">
    <property type="protein sequence ID" value="GLR15338.1"/>
    <property type="molecule type" value="Genomic_DNA"/>
</dbReference>
<protein>
    <submittedName>
        <fullName evidence="2">Transcriptional regulator</fullName>
    </submittedName>
</protein>
<name>A0ABQ5YNT0_9NEIS</name>
<dbReference type="Pfam" id="PF13443">
    <property type="entry name" value="HTH_26"/>
    <property type="match status" value="1"/>
</dbReference>
<dbReference type="InterPro" id="IPR001387">
    <property type="entry name" value="Cro/C1-type_HTH"/>
</dbReference>
<dbReference type="CDD" id="cd00093">
    <property type="entry name" value="HTH_XRE"/>
    <property type="match status" value="1"/>
</dbReference>
<dbReference type="SUPFAM" id="SSF47413">
    <property type="entry name" value="lambda repressor-like DNA-binding domains"/>
    <property type="match status" value="1"/>
</dbReference>
<sequence>MSQTQQLVSALKRALKARGLTYAQIAPHLGLSEASVKRQFSHCSLSLQTLDAICQLAGLELGDLVREMEAAQPQLQHLSEAQEADLVASPKLLLVAVCTLNHWPLAQIVQQYQLTPAEGVAALLQLDKLGLIQLLPENRVKLRVARDFAWLPNGPIHRFFRARIQDDFLDAPFHASGELLRFQHAMLSPAAAVKLQQRLLRLLQEFDELHADCLDQGHLPTQGTSLLLALRSWEPSAFLALRRADADSR</sequence>
<accession>A0ABQ5YNT0</accession>
<proteinExistence type="predicted"/>
<reference evidence="3" key="1">
    <citation type="journal article" date="2019" name="Int. J. Syst. Evol. Microbiol.">
        <title>The Global Catalogue of Microorganisms (GCM) 10K type strain sequencing project: providing services to taxonomists for standard genome sequencing and annotation.</title>
        <authorList>
            <consortium name="The Broad Institute Genomics Platform"/>
            <consortium name="The Broad Institute Genome Sequencing Center for Infectious Disease"/>
            <person name="Wu L."/>
            <person name="Ma J."/>
        </authorList>
    </citation>
    <scope>NUCLEOTIDE SEQUENCE [LARGE SCALE GENOMIC DNA]</scope>
    <source>
        <strain evidence="3">NBRC 110044</strain>
    </source>
</reference>